<dbReference type="InterPro" id="IPR011004">
    <property type="entry name" value="Trimer_LpxA-like_sf"/>
</dbReference>
<protein>
    <submittedName>
        <fullName evidence="1">Carbonic anhydrase/acetyltransferase-like protein (Isoleucine patch superfamily)</fullName>
    </submittedName>
</protein>
<dbReference type="InterPro" id="IPR001451">
    <property type="entry name" value="Hexapep"/>
</dbReference>
<reference evidence="1 2" key="1">
    <citation type="submission" date="2018-04" db="EMBL/GenBank/DDBJ databases">
        <title>Genomic Encyclopedia of Type Strains, Phase IV (KMG-IV): sequencing the most valuable type-strain genomes for metagenomic binning, comparative biology and taxonomic classification.</title>
        <authorList>
            <person name="Goeker M."/>
        </authorList>
    </citation>
    <scope>NUCLEOTIDE SEQUENCE [LARGE SCALE GENOMIC DNA]</scope>
    <source>
        <strain evidence="1 2">DSM 104150</strain>
    </source>
</reference>
<comment type="caution">
    <text evidence="1">The sequence shown here is derived from an EMBL/GenBank/DDBJ whole genome shotgun (WGS) entry which is preliminary data.</text>
</comment>
<dbReference type="CDD" id="cd04645">
    <property type="entry name" value="LbH_gamma_CA_like"/>
    <property type="match status" value="1"/>
</dbReference>
<dbReference type="SUPFAM" id="SSF51161">
    <property type="entry name" value="Trimeric LpxA-like enzymes"/>
    <property type="match status" value="1"/>
</dbReference>
<dbReference type="RefSeq" id="WP_110266165.1">
    <property type="nucleotide sequence ID" value="NZ_CAWNXA010000009.1"/>
</dbReference>
<dbReference type="Proteomes" id="UP000248330">
    <property type="component" value="Unassembled WGS sequence"/>
</dbReference>
<dbReference type="PANTHER" id="PTHR13061">
    <property type="entry name" value="DYNACTIN SUBUNIT P25"/>
    <property type="match status" value="1"/>
</dbReference>
<dbReference type="OrthoDB" id="9803036at2"/>
<accession>A0A318E432</accession>
<organism evidence="1 2">
    <name type="scientific">Sinimarinibacterium flocculans</name>
    <dbReference type="NCBI Taxonomy" id="985250"/>
    <lineage>
        <taxon>Bacteria</taxon>
        <taxon>Pseudomonadati</taxon>
        <taxon>Pseudomonadota</taxon>
        <taxon>Gammaproteobacteria</taxon>
        <taxon>Nevskiales</taxon>
        <taxon>Nevskiaceae</taxon>
        <taxon>Sinimarinibacterium</taxon>
    </lineage>
</organism>
<dbReference type="AlphaFoldDB" id="A0A318E432"/>
<dbReference type="InterPro" id="IPR047324">
    <property type="entry name" value="LbH_gamma_CA-like"/>
</dbReference>
<dbReference type="EMBL" id="QICN01000009">
    <property type="protein sequence ID" value="PXV65784.1"/>
    <property type="molecule type" value="Genomic_DNA"/>
</dbReference>
<proteinExistence type="predicted"/>
<dbReference type="Pfam" id="PF00132">
    <property type="entry name" value="Hexapep"/>
    <property type="match status" value="1"/>
</dbReference>
<keyword evidence="2" id="KW-1185">Reference proteome</keyword>
<keyword evidence="1" id="KW-0808">Transferase</keyword>
<gene>
    <name evidence="1" type="ORF">C8D93_109163</name>
</gene>
<dbReference type="GO" id="GO:0016740">
    <property type="term" value="F:transferase activity"/>
    <property type="evidence" value="ECO:0007669"/>
    <property type="project" value="UniProtKB-KW"/>
</dbReference>
<evidence type="ECO:0000313" key="1">
    <source>
        <dbReference type="EMBL" id="PXV65784.1"/>
    </source>
</evidence>
<sequence length="173" mass="18322">MLYSLDGRAPQIADDAWVAPDASVIGTVTLGARASVWFGCVLRGDTDQIIVGDDSNIQDSSVLHTDAGIRLTVGRGCTVGHKVMLHGCTIGDNSLIGIGSIVLNGARIGSNSIVGAGALVTENKQFPDGVLIMGTPAKVVRELQPPEIKMLEMMAQHYVANARRYREQLRPAA</sequence>
<dbReference type="InterPro" id="IPR050484">
    <property type="entry name" value="Transf_Hexapept/Carb_Anhydrase"/>
</dbReference>
<dbReference type="PANTHER" id="PTHR13061:SF29">
    <property type="entry name" value="GAMMA CARBONIC ANHYDRASE-LIKE 1, MITOCHONDRIAL-RELATED"/>
    <property type="match status" value="1"/>
</dbReference>
<name>A0A318E432_9GAMM</name>
<dbReference type="Gene3D" id="2.160.10.10">
    <property type="entry name" value="Hexapeptide repeat proteins"/>
    <property type="match status" value="1"/>
</dbReference>
<evidence type="ECO:0000313" key="2">
    <source>
        <dbReference type="Proteomes" id="UP000248330"/>
    </source>
</evidence>